<gene>
    <name evidence="3" type="ORF">N7G274_006702</name>
</gene>
<evidence type="ECO:0000313" key="4">
    <source>
        <dbReference type="Proteomes" id="UP001590950"/>
    </source>
</evidence>
<keyword evidence="2" id="KW-0732">Signal</keyword>
<proteinExistence type="predicted"/>
<dbReference type="Proteomes" id="UP001590950">
    <property type="component" value="Unassembled WGS sequence"/>
</dbReference>
<accession>A0ABR4A4Y9</accession>
<evidence type="ECO:0000313" key="3">
    <source>
        <dbReference type="EMBL" id="KAL2040723.1"/>
    </source>
</evidence>
<feature type="chain" id="PRO_5046972458" evidence="2">
    <location>
        <begin position="23"/>
        <end position="98"/>
    </location>
</feature>
<evidence type="ECO:0000256" key="2">
    <source>
        <dbReference type="SAM" id="SignalP"/>
    </source>
</evidence>
<reference evidence="3 4" key="1">
    <citation type="submission" date="2024-09" db="EMBL/GenBank/DDBJ databases">
        <title>Rethinking Asexuality: The Enigmatic Case of Functional Sexual Genes in Lepraria (Stereocaulaceae).</title>
        <authorList>
            <person name="Doellman M."/>
            <person name="Sun Y."/>
            <person name="Barcenas-Pena A."/>
            <person name="Lumbsch H.T."/>
            <person name="Grewe F."/>
        </authorList>
    </citation>
    <scope>NUCLEOTIDE SEQUENCE [LARGE SCALE GENOMIC DNA]</scope>
    <source>
        <strain evidence="3 4">Mercado 3170</strain>
    </source>
</reference>
<feature type="signal peptide" evidence="2">
    <location>
        <begin position="1"/>
        <end position="22"/>
    </location>
</feature>
<comment type="caution">
    <text evidence="3">The sequence shown here is derived from an EMBL/GenBank/DDBJ whole genome shotgun (WGS) entry which is preliminary data.</text>
</comment>
<evidence type="ECO:0000256" key="1">
    <source>
        <dbReference type="SAM" id="MobiDB-lite"/>
    </source>
</evidence>
<sequence length="98" mass="10173">MRSSTVFTLLMATSSPLAVLSGLSINYGGNSPSTSVDSATLTKPTPVSSNRKNIIAAPSDGVKDTATDTNLDPAMIGLNTSGSQKQYAPPWKRVLLSC</sequence>
<protein>
    <submittedName>
        <fullName evidence="3">Uncharacterized protein</fullName>
    </submittedName>
</protein>
<dbReference type="EMBL" id="JBEFKJ010000020">
    <property type="protein sequence ID" value="KAL2040723.1"/>
    <property type="molecule type" value="Genomic_DNA"/>
</dbReference>
<keyword evidence="4" id="KW-1185">Reference proteome</keyword>
<feature type="region of interest" description="Disordered" evidence="1">
    <location>
        <begin position="30"/>
        <end position="52"/>
    </location>
</feature>
<organism evidence="3 4">
    <name type="scientific">Stereocaulon virgatum</name>
    <dbReference type="NCBI Taxonomy" id="373712"/>
    <lineage>
        <taxon>Eukaryota</taxon>
        <taxon>Fungi</taxon>
        <taxon>Dikarya</taxon>
        <taxon>Ascomycota</taxon>
        <taxon>Pezizomycotina</taxon>
        <taxon>Lecanoromycetes</taxon>
        <taxon>OSLEUM clade</taxon>
        <taxon>Lecanoromycetidae</taxon>
        <taxon>Lecanorales</taxon>
        <taxon>Lecanorineae</taxon>
        <taxon>Stereocaulaceae</taxon>
        <taxon>Stereocaulon</taxon>
    </lineage>
</organism>
<name>A0ABR4A4Y9_9LECA</name>